<proteinExistence type="predicted"/>
<sequence>MSKEKTDEGSETETTATPFAQMAEAFLHQTPVSSETPQDNGLQHRSVSDLISTEPLNLSPNYEYLGAKPKRTQLYEEEYCRVRKEGGNICTKIFRNINY</sequence>
<feature type="region of interest" description="Disordered" evidence="1">
    <location>
        <begin position="1"/>
        <end position="45"/>
    </location>
</feature>
<feature type="compositionally biased region" description="Polar residues" evidence="1">
    <location>
        <begin position="30"/>
        <end position="45"/>
    </location>
</feature>
<dbReference type="EMBL" id="IACN01066756">
    <property type="protein sequence ID" value="LAB55757.1"/>
    <property type="molecule type" value="Transcribed_RNA"/>
</dbReference>
<reference evidence="2" key="2">
    <citation type="submission" date="2017-11" db="EMBL/GenBank/DDBJ databases">
        <title>Coralsnake Venomics: Analyses of Venom Gland Transcriptomes and Proteomes of Six Brazilian Taxa.</title>
        <authorList>
            <person name="Aird S.D."/>
            <person name="Jorge da Silva N."/>
            <person name="Qiu L."/>
            <person name="Villar-Briones A."/>
            <person name="Aparecida-Saddi V."/>
            <person name="Campos-Telles M.P."/>
            <person name="Grau M."/>
            <person name="Mikheyev A.S."/>
        </authorList>
    </citation>
    <scope>NUCLEOTIDE SEQUENCE</scope>
    <source>
        <tissue evidence="2">Venom_gland</tissue>
    </source>
</reference>
<evidence type="ECO:0000313" key="2">
    <source>
        <dbReference type="EMBL" id="LAB55757.1"/>
    </source>
</evidence>
<dbReference type="EMBL" id="IACN01066754">
    <property type="protein sequence ID" value="LAB55751.1"/>
    <property type="molecule type" value="Transcribed_RNA"/>
</dbReference>
<accession>A0A2D4PCJ8</accession>
<dbReference type="AlphaFoldDB" id="A0A2D4PCJ8"/>
<protein>
    <submittedName>
        <fullName evidence="2">Uncharacterized protein</fullName>
    </submittedName>
</protein>
<name>A0A2D4PCJ8_MICSU</name>
<reference evidence="2" key="1">
    <citation type="submission" date="2017-07" db="EMBL/GenBank/DDBJ databases">
        <authorList>
            <person name="Mikheyev A."/>
            <person name="Grau M."/>
        </authorList>
    </citation>
    <scope>NUCLEOTIDE SEQUENCE</scope>
    <source>
        <tissue evidence="2">Venom_gland</tissue>
    </source>
</reference>
<organism evidence="2">
    <name type="scientific">Micrurus surinamensis</name>
    <name type="common">Surinam coral snake</name>
    <dbReference type="NCBI Taxonomy" id="129470"/>
    <lineage>
        <taxon>Eukaryota</taxon>
        <taxon>Metazoa</taxon>
        <taxon>Chordata</taxon>
        <taxon>Craniata</taxon>
        <taxon>Vertebrata</taxon>
        <taxon>Euteleostomi</taxon>
        <taxon>Lepidosauria</taxon>
        <taxon>Squamata</taxon>
        <taxon>Bifurcata</taxon>
        <taxon>Unidentata</taxon>
        <taxon>Episquamata</taxon>
        <taxon>Toxicofera</taxon>
        <taxon>Serpentes</taxon>
        <taxon>Colubroidea</taxon>
        <taxon>Elapidae</taxon>
        <taxon>Elapinae</taxon>
        <taxon>Micrurus</taxon>
    </lineage>
</organism>
<evidence type="ECO:0000256" key="1">
    <source>
        <dbReference type="SAM" id="MobiDB-lite"/>
    </source>
</evidence>